<dbReference type="InterPro" id="IPR051889">
    <property type="entry name" value="CEP41"/>
</dbReference>
<evidence type="ECO:0000256" key="11">
    <source>
        <dbReference type="SAM" id="MobiDB-lite"/>
    </source>
</evidence>
<evidence type="ECO:0000313" key="14">
    <source>
        <dbReference type="RefSeq" id="XP_030644267.1"/>
    </source>
</evidence>
<dbReference type="GO" id="GO:0036064">
    <property type="term" value="C:ciliary basal body"/>
    <property type="evidence" value="ECO:0007669"/>
    <property type="project" value="TreeGrafter"/>
</dbReference>
<dbReference type="InParanoid" id="A0A6J2WKU3"/>
<feature type="region of interest" description="Disordered" evidence="11">
    <location>
        <begin position="332"/>
        <end position="373"/>
    </location>
</feature>
<evidence type="ECO:0000256" key="4">
    <source>
        <dbReference type="ARBA" id="ARBA00022490"/>
    </source>
</evidence>
<feature type="region of interest" description="Disordered" evidence="11">
    <location>
        <begin position="283"/>
        <end position="307"/>
    </location>
</feature>
<keyword evidence="3" id="KW-0813">Transport</keyword>
<evidence type="ECO:0000256" key="5">
    <source>
        <dbReference type="ARBA" id="ARBA00022794"/>
    </source>
</evidence>
<gene>
    <name evidence="14" type="primary">cep41</name>
</gene>
<dbReference type="PROSITE" id="PS50206">
    <property type="entry name" value="RHODANESE_3"/>
    <property type="match status" value="1"/>
</dbReference>
<feature type="compositionally biased region" description="Polar residues" evidence="11">
    <location>
        <begin position="283"/>
        <end position="300"/>
    </location>
</feature>
<evidence type="ECO:0000256" key="7">
    <source>
        <dbReference type="ARBA" id="ARBA00023069"/>
    </source>
</evidence>
<feature type="compositionally biased region" description="Low complexity" evidence="11">
    <location>
        <begin position="340"/>
        <end position="363"/>
    </location>
</feature>
<feature type="region of interest" description="Disordered" evidence="11">
    <location>
        <begin position="151"/>
        <end position="176"/>
    </location>
</feature>
<keyword evidence="6" id="KW-0653">Protein transport</keyword>
<dbReference type="RefSeq" id="XP_030644267.1">
    <property type="nucleotide sequence ID" value="XM_030788407.1"/>
</dbReference>
<dbReference type="SUPFAM" id="SSF52821">
    <property type="entry name" value="Rhodanese/Cell cycle control phosphatase"/>
    <property type="match status" value="1"/>
</dbReference>
<evidence type="ECO:0000256" key="1">
    <source>
        <dbReference type="ARBA" id="ARBA00004120"/>
    </source>
</evidence>
<dbReference type="CTD" id="95681"/>
<keyword evidence="7" id="KW-0969">Cilium</keyword>
<evidence type="ECO:0000256" key="10">
    <source>
        <dbReference type="ARBA" id="ARBA00038465"/>
    </source>
</evidence>
<keyword evidence="9" id="KW-0966">Cell projection</keyword>
<dbReference type="GO" id="GO:0015031">
    <property type="term" value="P:protein transport"/>
    <property type="evidence" value="ECO:0007669"/>
    <property type="project" value="UniProtKB-KW"/>
</dbReference>
<comment type="subcellular location">
    <subcellularLocation>
        <location evidence="1">Cytoplasm</location>
        <location evidence="1">Cytoskeleton</location>
        <location evidence="1">Cilium basal body</location>
    </subcellularLocation>
    <subcellularLocation>
        <location evidence="2">Cytoplasm</location>
        <location evidence="2">Cytoskeleton</location>
        <location evidence="2">Microtubule organizing center</location>
        <location evidence="2">Centrosome</location>
    </subcellularLocation>
</comment>
<protein>
    <submittedName>
        <fullName evidence="14">Centrosomal protein of 41 kDa</fullName>
    </submittedName>
</protein>
<comment type="similarity">
    <text evidence="10">Belongs to the CEP41 family.</text>
</comment>
<dbReference type="PANTHER" id="PTHR44390">
    <property type="entry name" value="CENTROSOMAL PROTEIN OF 41 KDA"/>
    <property type="match status" value="1"/>
</dbReference>
<feature type="domain" description="Rhodanese" evidence="12">
    <location>
        <begin position="176"/>
        <end position="273"/>
    </location>
</feature>
<evidence type="ECO:0000259" key="12">
    <source>
        <dbReference type="PROSITE" id="PS50206"/>
    </source>
</evidence>
<dbReference type="Gene3D" id="3.40.250.10">
    <property type="entry name" value="Rhodanese-like domain"/>
    <property type="match status" value="1"/>
</dbReference>
<evidence type="ECO:0000256" key="9">
    <source>
        <dbReference type="ARBA" id="ARBA00023273"/>
    </source>
</evidence>
<feature type="compositionally biased region" description="Polar residues" evidence="11">
    <location>
        <begin position="157"/>
        <end position="172"/>
    </location>
</feature>
<name>A0A6J2WKU3_CHACN</name>
<accession>A0A6J2WKU3</accession>
<dbReference type="OrthoDB" id="70250at2759"/>
<reference evidence="14" key="1">
    <citation type="submission" date="2025-08" db="UniProtKB">
        <authorList>
            <consortium name="RefSeq"/>
        </authorList>
    </citation>
    <scope>IDENTIFICATION</scope>
</reference>
<dbReference type="SMART" id="SM00450">
    <property type="entry name" value="RHOD"/>
    <property type="match status" value="1"/>
</dbReference>
<dbReference type="FunCoup" id="A0A6J2WKU3">
    <property type="interactions" value="292"/>
</dbReference>
<feature type="compositionally biased region" description="Polar residues" evidence="11">
    <location>
        <begin position="364"/>
        <end position="373"/>
    </location>
</feature>
<sequence>MSAKRSIGDTEYLKKKIPQNPKYQHVKSRLDTGCSLTKHLARLEEIQRNYRYRKDELFKRLKVTTFAQLIIQVATVSELNENIITEVPRNEDEDSVISTATDGDNQSDHTNGSPQPTPVPVHFIDSNDSGDTGFSPRSTLQSVISGVGELDLDKNGQKTANPTPESTPSATESPYPDCPYLLLDVRDRDEYDKCHIISAYSYPIAMLSRTMNPYTKEVLDYKNASGKIIIVYDEDERTASQAATTMCERGFENLFMLSGGLKVIAQKFPEGMTTGSIPVSCLQSPTTTGARKRSVSQPVSQPAERKWRFTSEDLNKIQHYLEEILIPSDSNSRLSRMSTGSIRSKASSARSSRKGSSVGGSESARSQSSRPWK</sequence>
<dbReference type="GO" id="GO:0005813">
    <property type="term" value="C:centrosome"/>
    <property type="evidence" value="ECO:0007669"/>
    <property type="project" value="UniProtKB-SubCell"/>
</dbReference>
<evidence type="ECO:0000256" key="6">
    <source>
        <dbReference type="ARBA" id="ARBA00022927"/>
    </source>
</evidence>
<evidence type="ECO:0000256" key="2">
    <source>
        <dbReference type="ARBA" id="ARBA00004300"/>
    </source>
</evidence>
<feature type="compositionally biased region" description="Polar residues" evidence="11">
    <location>
        <begin position="96"/>
        <end position="114"/>
    </location>
</feature>
<dbReference type="AlphaFoldDB" id="A0A6J2WKU3"/>
<evidence type="ECO:0000256" key="3">
    <source>
        <dbReference type="ARBA" id="ARBA00022448"/>
    </source>
</evidence>
<organism evidence="13 14">
    <name type="scientific">Chanos chanos</name>
    <name type="common">Milkfish</name>
    <name type="synonym">Mugil chanos</name>
    <dbReference type="NCBI Taxonomy" id="29144"/>
    <lineage>
        <taxon>Eukaryota</taxon>
        <taxon>Metazoa</taxon>
        <taxon>Chordata</taxon>
        <taxon>Craniata</taxon>
        <taxon>Vertebrata</taxon>
        <taxon>Euteleostomi</taxon>
        <taxon>Actinopterygii</taxon>
        <taxon>Neopterygii</taxon>
        <taxon>Teleostei</taxon>
        <taxon>Ostariophysi</taxon>
        <taxon>Gonorynchiformes</taxon>
        <taxon>Chanidae</taxon>
        <taxon>Chanos</taxon>
    </lineage>
</organism>
<dbReference type="GO" id="GO:0060271">
    <property type="term" value="P:cilium assembly"/>
    <property type="evidence" value="ECO:0007669"/>
    <property type="project" value="TreeGrafter"/>
</dbReference>
<dbReference type="CDD" id="cd00158">
    <property type="entry name" value="RHOD"/>
    <property type="match status" value="1"/>
</dbReference>
<keyword evidence="13" id="KW-1185">Reference proteome</keyword>
<evidence type="ECO:0000256" key="8">
    <source>
        <dbReference type="ARBA" id="ARBA00023212"/>
    </source>
</evidence>
<keyword evidence="4" id="KW-0963">Cytoplasm</keyword>
<keyword evidence="8" id="KW-0206">Cytoskeleton</keyword>
<feature type="compositionally biased region" description="Polar residues" evidence="11">
    <location>
        <begin position="126"/>
        <end position="138"/>
    </location>
</feature>
<dbReference type="PANTHER" id="PTHR44390:SF1">
    <property type="entry name" value="CENTROSOMAL PROTEIN OF 41 KDA"/>
    <property type="match status" value="1"/>
</dbReference>
<evidence type="ECO:0000313" key="13">
    <source>
        <dbReference type="Proteomes" id="UP000504632"/>
    </source>
</evidence>
<dbReference type="Pfam" id="PF00581">
    <property type="entry name" value="Rhodanese"/>
    <property type="match status" value="1"/>
</dbReference>
<keyword evidence="5" id="KW-0970">Cilium biogenesis/degradation</keyword>
<dbReference type="Proteomes" id="UP000504632">
    <property type="component" value="Chromosome 1"/>
</dbReference>
<dbReference type="InterPro" id="IPR036873">
    <property type="entry name" value="Rhodanese-like_dom_sf"/>
</dbReference>
<feature type="region of interest" description="Disordered" evidence="11">
    <location>
        <begin position="86"/>
        <end position="138"/>
    </location>
</feature>
<dbReference type="GeneID" id="115824652"/>
<dbReference type="InterPro" id="IPR001763">
    <property type="entry name" value="Rhodanese-like_dom"/>
</dbReference>
<proteinExistence type="inferred from homology"/>